<proteinExistence type="predicted"/>
<dbReference type="Gene3D" id="3.40.50.1820">
    <property type="entry name" value="alpha/beta hydrolase"/>
    <property type="match status" value="1"/>
</dbReference>
<keyword evidence="1" id="KW-0378">Hydrolase</keyword>
<dbReference type="EMBL" id="CP136522">
    <property type="protein sequence ID" value="WOT04374.1"/>
    <property type="molecule type" value="Genomic_DNA"/>
</dbReference>
<dbReference type="Pfam" id="PF06821">
    <property type="entry name" value="Ser_hydrolase"/>
    <property type="match status" value="1"/>
</dbReference>
<dbReference type="SUPFAM" id="SSF53474">
    <property type="entry name" value="alpha/beta-Hydrolases"/>
    <property type="match status" value="1"/>
</dbReference>
<protein>
    <submittedName>
        <fullName evidence="1">Alpha/beta hydrolase</fullName>
    </submittedName>
</protein>
<evidence type="ECO:0000313" key="1">
    <source>
        <dbReference type="EMBL" id="WOT04374.1"/>
    </source>
</evidence>
<reference evidence="1 2" key="1">
    <citation type="submission" date="2023-10" db="EMBL/GenBank/DDBJ databases">
        <title>Complete genome sequence of Shewanella sp. DAU334.</title>
        <authorList>
            <person name="Lee Y.-S."/>
            <person name="Jeong H.-R."/>
            <person name="Hwang E.-J."/>
            <person name="Choi Y.-L."/>
            <person name="Kim G.-D."/>
        </authorList>
    </citation>
    <scope>NUCLEOTIDE SEQUENCE [LARGE SCALE GENOMIC DNA]</scope>
    <source>
        <strain evidence="1 2">DAU334</strain>
    </source>
</reference>
<dbReference type="Proteomes" id="UP001529491">
    <property type="component" value="Chromosome"/>
</dbReference>
<keyword evidence="2" id="KW-1185">Reference proteome</keyword>
<organism evidence="1 2">
    <name type="scientific">Shewanella youngdeokensis</name>
    <dbReference type="NCBI Taxonomy" id="2999068"/>
    <lineage>
        <taxon>Bacteria</taxon>
        <taxon>Pseudomonadati</taxon>
        <taxon>Pseudomonadota</taxon>
        <taxon>Gammaproteobacteria</taxon>
        <taxon>Alteromonadales</taxon>
        <taxon>Shewanellaceae</taxon>
        <taxon>Shewanella</taxon>
    </lineage>
</organism>
<gene>
    <name evidence="1" type="ORF">RGE70_13735</name>
</gene>
<dbReference type="InterPro" id="IPR029058">
    <property type="entry name" value="AB_hydrolase_fold"/>
</dbReference>
<name>A0ABZ0JX85_9GAMM</name>
<dbReference type="GO" id="GO:0016787">
    <property type="term" value="F:hydrolase activity"/>
    <property type="evidence" value="ECO:0007669"/>
    <property type="project" value="UniProtKB-KW"/>
</dbReference>
<accession>A0ABZ0JX85</accession>
<sequence length="188" mass="20601">MLNIVFVAGYGNSTKGHWQHSWSQKVSDSYNSYWVEQADWDNPNCADWIDALNVLVQSLQGPILLVSHSLGGSTIVEWSHKYAATGAANVLGAFMVAVPDVNSEHFPKAITGYGDAPSVKLPFPSLMLASTNDPYATLASTQKMVKQWGCRLTVMGELKHINAESNLGLWPEGYQLLTDFIKLVTATK</sequence>
<dbReference type="InterPro" id="IPR010662">
    <property type="entry name" value="RBBP9/YdeN"/>
</dbReference>
<evidence type="ECO:0000313" key="2">
    <source>
        <dbReference type="Proteomes" id="UP001529491"/>
    </source>
</evidence>
<dbReference type="RefSeq" id="WP_310472005.1">
    <property type="nucleotide sequence ID" value="NZ_CP136522.1"/>
</dbReference>